<name>A0A3D8RCR9_9HELO</name>
<dbReference type="Gene3D" id="3.40.50.720">
    <property type="entry name" value="NAD(P)-binding Rossmann-like Domain"/>
    <property type="match status" value="1"/>
</dbReference>
<evidence type="ECO:0000313" key="2">
    <source>
        <dbReference type="EMBL" id="RDW71746.1"/>
    </source>
</evidence>
<proteinExistence type="predicted"/>
<keyword evidence="3" id="KW-1185">Reference proteome</keyword>
<dbReference type="EMBL" id="PDLN01000011">
    <property type="protein sequence ID" value="RDW71746.1"/>
    <property type="molecule type" value="Genomic_DNA"/>
</dbReference>
<dbReference type="GO" id="GO:0005737">
    <property type="term" value="C:cytoplasm"/>
    <property type="evidence" value="ECO:0007669"/>
    <property type="project" value="TreeGrafter"/>
</dbReference>
<dbReference type="PANTHER" id="PTHR48079:SF6">
    <property type="entry name" value="NAD(P)-BINDING DOMAIN-CONTAINING PROTEIN-RELATED"/>
    <property type="match status" value="1"/>
</dbReference>
<evidence type="ECO:0000259" key="1">
    <source>
        <dbReference type="Pfam" id="PF13460"/>
    </source>
</evidence>
<reference evidence="2 3" key="1">
    <citation type="journal article" date="2018" name="IMA Fungus">
        <title>IMA Genome-F 9: Draft genome sequence of Annulohypoxylon stygium, Aspergillus mulundensis, Berkeleyomyces basicola (syn. Thielaviopsis basicola), Ceratocystis smalleyi, two Cercospora beticola strains, Coleophoma cylindrospora, Fusarium fracticaudum, Phialophora cf. hyalina, and Morchella septimelata.</title>
        <authorList>
            <person name="Wingfield B.D."/>
            <person name="Bills G.F."/>
            <person name="Dong Y."/>
            <person name="Huang W."/>
            <person name="Nel W.J."/>
            <person name="Swalarsk-Parry B.S."/>
            <person name="Vaghefi N."/>
            <person name="Wilken P.M."/>
            <person name="An Z."/>
            <person name="de Beer Z.W."/>
            <person name="De Vos L."/>
            <person name="Chen L."/>
            <person name="Duong T.A."/>
            <person name="Gao Y."/>
            <person name="Hammerbacher A."/>
            <person name="Kikkert J.R."/>
            <person name="Li Y."/>
            <person name="Li H."/>
            <person name="Li K."/>
            <person name="Li Q."/>
            <person name="Liu X."/>
            <person name="Ma X."/>
            <person name="Naidoo K."/>
            <person name="Pethybridge S.J."/>
            <person name="Sun J."/>
            <person name="Steenkamp E.T."/>
            <person name="van der Nest M.A."/>
            <person name="van Wyk S."/>
            <person name="Wingfield M.J."/>
            <person name="Xiong C."/>
            <person name="Yue Q."/>
            <person name="Zhang X."/>
        </authorList>
    </citation>
    <scope>NUCLEOTIDE SEQUENCE [LARGE SCALE GENOMIC DNA]</scope>
    <source>
        <strain evidence="2 3">BP5796</strain>
    </source>
</reference>
<accession>A0A3D8RCR9</accession>
<dbReference type="OrthoDB" id="10262413at2759"/>
<dbReference type="SUPFAM" id="SSF51735">
    <property type="entry name" value="NAD(P)-binding Rossmann-fold domains"/>
    <property type="match status" value="1"/>
</dbReference>
<protein>
    <recommendedName>
        <fullName evidence="1">NAD(P)-binding domain-containing protein</fullName>
    </recommendedName>
</protein>
<dbReference type="InterPro" id="IPR036291">
    <property type="entry name" value="NAD(P)-bd_dom_sf"/>
</dbReference>
<dbReference type="GO" id="GO:0004029">
    <property type="term" value="F:aldehyde dehydrogenase (NAD+) activity"/>
    <property type="evidence" value="ECO:0007669"/>
    <property type="project" value="TreeGrafter"/>
</dbReference>
<dbReference type="InterPro" id="IPR051783">
    <property type="entry name" value="NAD(P)-dependent_oxidoreduct"/>
</dbReference>
<comment type="caution">
    <text evidence="2">The sequence shown here is derived from an EMBL/GenBank/DDBJ whole genome shotgun (WGS) entry which is preliminary data.</text>
</comment>
<dbReference type="InterPro" id="IPR016040">
    <property type="entry name" value="NAD(P)-bd_dom"/>
</dbReference>
<sequence>MAAPKTRILVLGGTGYIGGTILSELLNHQDKYEISALVRRDDQAAKLDEVGAKPIRFESLGDIDVIRAAAADHDIVVAAASARHESCAKACIEGLGERQRRTGNQVHYIHTSGASMIGDWPVSGERVDTSFHSDLKEDIFMMEKTFPESYSKVRSINQVVVHTGEREHVKTYIVIPPLIFGTGTGLFATSNSQVGSIVELSLAHQPRQAVVIGKGEGVWSRVSIVDVSHFFYLLVQAVGSASPPFGKEGYYFVENGSQSWMSISQKIGEVFKAKGIANTDEVAGITLKEAGDALFGGSERETEAILASNGRITGDRARKYLGWTPVDGHEALEEDIETIVMALCEK</sequence>
<dbReference type="Pfam" id="PF13460">
    <property type="entry name" value="NAD_binding_10"/>
    <property type="match status" value="1"/>
</dbReference>
<dbReference type="PANTHER" id="PTHR48079">
    <property type="entry name" value="PROTEIN YEEZ"/>
    <property type="match status" value="1"/>
</dbReference>
<gene>
    <name evidence="2" type="ORF">BP5796_07780</name>
</gene>
<dbReference type="Proteomes" id="UP000256328">
    <property type="component" value="Unassembled WGS sequence"/>
</dbReference>
<dbReference type="AlphaFoldDB" id="A0A3D8RCR9"/>
<organism evidence="2 3">
    <name type="scientific">Coleophoma crateriformis</name>
    <dbReference type="NCBI Taxonomy" id="565419"/>
    <lineage>
        <taxon>Eukaryota</taxon>
        <taxon>Fungi</taxon>
        <taxon>Dikarya</taxon>
        <taxon>Ascomycota</taxon>
        <taxon>Pezizomycotina</taxon>
        <taxon>Leotiomycetes</taxon>
        <taxon>Helotiales</taxon>
        <taxon>Dermateaceae</taxon>
        <taxon>Coleophoma</taxon>
    </lineage>
</organism>
<feature type="domain" description="NAD(P)-binding" evidence="1">
    <location>
        <begin position="12"/>
        <end position="95"/>
    </location>
</feature>
<evidence type="ECO:0000313" key="3">
    <source>
        <dbReference type="Proteomes" id="UP000256328"/>
    </source>
</evidence>